<organism evidence="3 4">
    <name type="scientific">Fulvivirga lutea</name>
    <dbReference type="NCBI Taxonomy" id="2810512"/>
    <lineage>
        <taxon>Bacteria</taxon>
        <taxon>Pseudomonadati</taxon>
        <taxon>Bacteroidota</taxon>
        <taxon>Cytophagia</taxon>
        <taxon>Cytophagales</taxon>
        <taxon>Fulvivirgaceae</taxon>
        <taxon>Fulvivirga</taxon>
    </lineage>
</organism>
<dbReference type="RefSeq" id="WP_205722336.1">
    <property type="nucleotide sequence ID" value="NZ_CP070608.1"/>
</dbReference>
<evidence type="ECO:0000256" key="1">
    <source>
        <dbReference type="SAM" id="Phobius"/>
    </source>
</evidence>
<evidence type="ECO:0000313" key="4">
    <source>
        <dbReference type="Proteomes" id="UP000662783"/>
    </source>
</evidence>
<reference evidence="3" key="1">
    <citation type="submission" date="2021-02" db="EMBL/GenBank/DDBJ databases">
        <title>Fulvivirga sp. S481 isolated from sea water.</title>
        <authorList>
            <person name="Bae S.S."/>
            <person name="Baek K."/>
        </authorList>
    </citation>
    <scope>NUCLEOTIDE SEQUENCE</scope>
    <source>
        <strain evidence="3">S481</strain>
    </source>
</reference>
<keyword evidence="1" id="KW-1133">Transmembrane helix</keyword>
<keyword evidence="3" id="KW-0645">Protease</keyword>
<dbReference type="KEGG" id="fuv:JR347_01695"/>
<feature type="transmembrane region" description="Helical" evidence="1">
    <location>
        <begin position="143"/>
        <end position="163"/>
    </location>
</feature>
<dbReference type="Proteomes" id="UP000662783">
    <property type="component" value="Chromosome"/>
</dbReference>
<dbReference type="Pfam" id="PF02517">
    <property type="entry name" value="Rce1-like"/>
    <property type="match status" value="1"/>
</dbReference>
<evidence type="ECO:0000313" key="3">
    <source>
        <dbReference type="EMBL" id="QSE97828.1"/>
    </source>
</evidence>
<protein>
    <submittedName>
        <fullName evidence="3">CPBP family intramembrane metalloprotease</fullName>
    </submittedName>
</protein>
<keyword evidence="3" id="KW-0378">Hydrolase</keyword>
<dbReference type="AlphaFoldDB" id="A0A974WG33"/>
<proteinExistence type="predicted"/>
<accession>A0A974WG33</accession>
<dbReference type="InterPro" id="IPR003675">
    <property type="entry name" value="Rce1/LyrA-like_dom"/>
</dbReference>
<keyword evidence="1" id="KW-0472">Membrane</keyword>
<feature type="transmembrane region" description="Helical" evidence="1">
    <location>
        <begin position="81"/>
        <end position="102"/>
    </location>
</feature>
<keyword evidence="4" id="KW-1185">Reference proteome</keyword>
<evidence type="ECO:0000259" key="2">
    <source>
        <dbReference type="Pfam" id="PF02517"/>
    </source>
</evidence>
<keyword evidence="1" id="KW-0812">Transmembrane</keyword>
<feature type="transmembrane region" description="Helical" evidence="1">
    <location>
        <begin position="52"/>
        <end position="74"/>
    </location>
</feature>
<dbReference type="EMBL" id="CP070608">
    <property type="protein sequence ID" value="QSE97828.1"/>
    <property type="molecule type" value="Genomic_DNA"/>
</dbReference>
<keyword evidence="3" id="KW-0482">Metalloprotease</keyword>
<dbReference type="GO" id="GO:0008237">
    <property type="term" value="F:metallopeptidase activity"/>
    <property type="evidence" value="ECO:0007669"/>
    <property type="project" value="UniProtKB-KW"/>
</dbReference>
<feature type="transmembrane region" description="Helical" evidence="1">
    <location>
        <begin position="169"/>
        <end position="188"/>
    </location>
</feature>
<feature type="transmembrane region" description="Helical" evidence="1">
    <location>
        <begin position="12"/>
        <end position="32"/>
    </location>
</feature>
<sequence length="221" mass="25609">MLIKIYDVIKLLCIHILATFLFSLLKVALEAFDLHDFNPPLINDSLKSEFPVAFILLTILIVPVIEELSFRLFLKPNNTNVELGIAAFVSILFIFFIDMRAHLLFLPIYLRVSFAYVILLVTFYTFIKFFFLNYSRIKARSISFLKSNFSLILFNIIFAAMHYKSELGTAYIWLYPVTLGSYFVGGYIYSILRIRHGLKYGILCHSMYNSILLGSSFLFEV</sequence>
<gene>
    <name evidence="3" type="ORF">JR347_01695</name>
</gene>
<feature type="transmembrane region" description="Helical" evidence="1">
    <location>
        <begin position="108"/>
        <end position="131"/>
    </location>
</feature>
<feature type="domain" description="CAAX prenyl protease 2/Lysostaphin resistance protein A-like" evidence="2">
    <location>
        <begin position="50"/>
        <end position="210"/>
    </location>
</feature>
<name>A0A974WG33_9BACT</name>